<gene>
    <name evidence="8" type="ORF">DAPPUDRAFT_332484</name>
</gene>
<dbReference type="GO" id="GO:0005737">
    <property type="term" value="C:cytoplasm"/>
    <property type="evidence" value="ECO:0007669"/>
    <property type="project" value="UniProtKB-SubCell"/>
</dbReference>
<dbReference type="PANTHER" id="PTHR21422:SF9">
    <property type="entry name" value="RAB3 GTPASE-ACTIVATING PROTEIN CATALYTIC SUBUNIT"/>
    <property type="match status" value="1"/>
</dbReference>
<accession>E9HQ35</accession>
<evidence type="ECO:0000313" key="8">
    <source>
        <dbReference type="EMBL" id="EFX66131.1"/>
    </source>
</evidence>
<dbReference type="OMA" id="KYAKHRR"/>
<dbReference type="InParanoid" id="E9HQ35"/>
<dbReference type="Proteomes" id="UP000000305">
    <property type="component" value="Unassembled WGS sequence"/>
</dbReference>
<evidence type="ECO:0000313" key="9">
    <source>
        <dbReference type="Proteomes" id="UP000000305"/>
    </source>
</evidence>
<proteinExistence type="inferred from homology"/>
<evidence type="ECO:0000256" key="4">
    <source>
        <dbReference type="ARBA" id="ARBA00022468"/>
    </source>
</evidence>
<dbReference type="PhylomeDB" id="E9HQ35"/>
<dbReference type="AlphaFoldDB" id="E9HQ35"/>
<keyword evidence="4" id="KW-0343">GTPase activation</keyword>
<dbReference type="Pfam" id="PF13890">
    <property type="entry name" value="Rab3-GTPase_cat"/>
    <property type="match status" value="1"/>
</dbReference>
<dbReference type="FunCoup" id="E9HQ35">
    <property type="interactions" value="1211"/>
</dbReference>
<dbReference type="PANTHER" id="PTHR21422">
    <property type="entry name" value="RAB3 GTPASE-ACTIVATING PROTEIN CATALYTIC SUBUNIT"/>
    <property type="match status" value="1"/>
</dbReference>
<dbReference type="eggNOG" id="KOG2390">
    <property type="taxonomic scope" value="Eukaryota"/>
</dbReference>
<evidence type="ECO:0000256" key="3">
    <source>
        <dbReference type="ARBA" id="ARBA00015817"/>
    </source>
</evidence>
<comment type="similarity">
    <text evidence="2">Belongs to the Rab3-GAP catalytic subunit family.</text>
</comment>
<evidence type="ECO:0000259" key="7">
    <source>
        <dbReference type="Pfam" id="PF13890"/>
    </source>
</evidence>
<dbReference type="HOGENOM" id="CLU_012561_1_0_1"/>
<feature type="domain" description="Rab3GAP catalytic subunit conserved" evidence="7">
    <location>
        <begin position="561"/>
        <end position="714"/>
    </location>
</feature>
<keyword evidence="9" id="KW-1185">Reference proteome</keyword>
<dbReference type="InterPro" id="IPR045700">
    <property type="entry name" value="Rab3GAP1"/>
</dbReference>
<dbReference type="EMBL" id="GL732714">
    <property type="protein sequence ID" value="EFX66131.1"/>
    <property type="molecule type" value="Genomic_DNA"/>
</dbReference>
<evidence type="ECO:0000256" key="2">
    <source>
        <dbReference type="ARBA" id="ARBA00008856"/>
    </source>
</evidence>
<feature type="region of interest" description="Disordered" evidence="6">
    <location>
        <begin position="548"/>
        <end position="568"/>
    </location>
</feature>
<dbReference type="OrthoDB" id="17346at2759"/>
<keyword evidence="5" id="KW-0963">Cytoplasm</keyword>
<dbReference type="STRING" id="6669.E9HQ35"/>
<reference evidence="8 9" key="1">
    <citation type="journal article" date="2011" name="Science">
        <title>The ecoresponsive genome of Daphnia pulex.</title>
        <authorList>
            <person name="Colbourne J.K."/>
            <person name="Pfrender M.E."/>
            <person name="Gilbert D."/>
            <person name="Thomas W.K."/>
            <person name="Tucker A."/>
            <person name="Oakley T.H."/>
            <person name="Tokishita S."/>
            <person name="Aerts A."/>
            <person name="Arnold G.J."/>
            <person name="Basu M.K."/>
            <person name="Bauer D.J."/>
            <person name="Caceres C.E."/>
            <person name="Carmel L."/>
            <person name="Casola C."/>
            <person name="Choi J.H."/>
            <person name="Detter J.C."/>
            <person name="Dong Q."/>
            <person name="Dusheyko S."/>
            <person name="Eads B.D."/>
            <person name="Frohlich T."/>
            <person name="Geiler-Samerotte K.A."/>
            <person name="Gerlach D."/>
            <person name="Hatcher P."/>
            <person name="Jogdeo S."/>
            <person name="Krijgsveld J."/>
            <person name="Kriventseva E.V."/>
            <person name="Kultz D."/>
            <person name="Laforsch C."/>
            <person name="Lindquist E."/>
            <person name="Lopez J."/>
            <person name="Manak J.R."/>
            <person name="Muller J."/>
            <person name="Pangilinan J."/>
            <person name="Patwardhan R.P."/>
            <person name="Pitluck S."/>
            <person name="Pritham E.J."/>
            <person name="Rechtsteiner A."/>
            <person name="Rho M."/>
            <person name="Rogozin I.B."/>
            <person name="Sakarya O."/>
            <person name="Salamov A."/>
            <person name="Schaack S."/>
            <person name="Shapiro H."/>
            <person name="Shiga Y."/>
            <person name="Skalitzky C."/>
            <person name="Smith Z."/>
            <person name="Souvorov A."/>
            <person name="Sung W."/>
            <person name="Tang Z."/>
            <person name="Tsuchiya D."/>
            <person name="Tu H."/>
            <person name="Vos H."/>
            <person name="Wang M."/>
            <person name="Wolf Y.I."/>
            <person name="Yamagata H."/>
            <person name="Yamada T."/>
            <person name="Ye Y."/>
            <person name="Shaw J.R."/>
            <person name="Andrews J."/>
            <person name="Crease T.J."/>
            <person name="Tang H."/>
            <person name="Lucas S.M."/>
            <person name="Robertson H.M."/>
            <person name="Bork P."/>
            <person name="Koonin E.V."/>
            <person name="Zdobnov E.M."/>
            <person name="Grigoriev I.V."/>
            <person name="Lynch M."/>
            <person name="Boore J.L."/>
        </authorList>
    </citation>
    <scope>NUCLEOTIDE SEQUENCE [LARGE SCALE GENOMIC DNA]</scope>
</reference>
<protein>
    <recommendedName>
        <fullName evidence="3">Rab3 GTPase-activating protein catalytic subunit</fullName>
    </recommendedName>
</protein>
<organism evidence="8 9">
    <name type="scientific">Daphnia pulex</name>
    <name type="common">Water flea</name>
    <dbReference type="NCBI Taxonomy" id="6669"/>
    <lineage>
        <taxon>Eukaryota</taxon>
        <taxon>Metazoa</taxon>
        <taxon>Ecdysozoa</taxon>
        <taxon>Arthropoda</taxon>
        <taxon>Crustacea</taxon>
        <taxon>Branchiopoda</taxon>
        <taxon>Diplostraca</taxon>
        <taxon>Cladocera</taxon>
        <taxon>Anomopoda</taxon>
        <taxon>Daphniidae</taxon>
        <taxon>Daphnia</taxon>
    </lineage>
</organism>
<evidence type="ECO:0000256" key="1">
    <source>
        <dbReference type="ARBA" id="ARBA00004496"/>
    </source>
</evidence>
<name>E9HQ35_DAPPU</name>
<evidence type="ECO:0000256" key="5">
    <source>
        <dbReference type="ARBA" id="ARBA00022490"/>
    </source>
</evidence>
<dbReference type="GO" id="GO:2000786">
    <property type="term" value="P:positive regulation of autophagosome assembly"/>
    <property type="evidence" value="ECO:0000318"/>
    <property type="project" value="GO_Central"/>
</dbReference>
<dbReference type="KEGG" id="dpx:DAPPUDRAFT_332484"/>
<comment type="subcellular location">
    <subcellularLocation>
        <location evidence="1">Cytoplasm</location>
    </subcellularLocation>
</comment>
<dbReference type="InterPro" id="IPR026147">
    <property type="entry name" value="Rab3GAP1_conserved"/>
</dbReference>
<dbReference type="GO" id="GO:0005096">
    <property type="term" value="F:GTPase activator activity"/>
    <property type="evidence" value="ECO:0000318"/>
    <property type="project" value="GO_Central"/>
</dbReference>
<evidence type="ECO:0000256" key="6">
    <source>
        <dbReference type="SAM" id="MobiDB-lite"/>
    </source>
</evidence>
<sequence length="902" mass="101955">MDQEDEEVFEIVDFTSASEWEVFTSRMEEILFSWQLSLKDKEEETTVFLGLNGEWKSSSEDISFAGHPFILTHYWVEESAEKGKRHESVVEKKGCQVFESLMDKSHDFPFNKCHSLAKFYGLTDFVIMSPAGNEMLTSEDRINLLLSSVTIAVNNVQSRVPVFVQLHSKSQQLYQGTFESKNLRTDFQMVHLKRIPPTCKHLSGLIELFKEKIGNSSINPVECSVCLTYSLCDIRNAGWDNWPQQPPDFESKGGVVGNATLSQLGFGAIKDPIKEILVSAVWNNNLNEDVVVDSEVYTDLVPIEAPLWIVRLVLNDKVPSLLIKSLCSFLDLCGAKESTEQLLGKNYTVLQSPDSPEYERALGALTKERTGYGILSSKRLPFGSKKAQTGGPIPENMLVNLLNFLFPDAEGDLEIQTHPYPEEFQSDCSASLDIKWKESFSAFKTSPVDSLVWRLATTAVYTMTHLNGIEGVAHWWHEIVLELRYRWEHGYAIPGLKTGMPDLNYCRLYQKLQMLNCCIEHKKVSTSGPPVELADEDEFYDAEETLESIEETPPKERHSAWNQPQGRKERTKMKLLRSGETLYIPVTQALLPMTEDMIEEQSEMMEQLGDNAEGSELRARILSASLLSDMESFKAANPGAQIEDFVRWHSPRDWIEEEVVTSDGCKIEGRLSGRMQTPGNLWQEMWRTAKPVVAWRQKRLFDDTKEAEKILHTFSALRPAQIASLLLPTIIHASVNRLLEELPSTTQLPDAISNCQAAISKIVQIARHSPLELQQYEDLLPTLQTVEVHLSQFNALRRKMISYENWEGVDDFVTRLLIDNYVSLPGGSHTPAGIALLRALEGLNKKDDASTLPPPVKKEFVLRAMAHRPGNGSTSSCQKMFCSIDEDSIRLAGAWTQDILFY</sequence>